<evidence type="ECO:0000313" key="3">
    <source>
        <dbReference type="Proteomes" id="UP001604336"/>
    </source>
</evidence>
<organism evidence="2 3">
    <name type="scientific">Abeliophyllum distichum</name>
    <dbReference type="NCBI Taxonomy" id="126358"/>
    <lineage>
        <taxon>Eukaryota</taxon>
        <taxon>Viridiplantae</taxon>
        <taxon>Streptophyta</taxon>
        <taxon>Embryophyta</taxon>
        <taxon>Tracheophyta</taxon>
        <taxon>Spermatophyta</taxon>
        <taxon>Magnoliopsida</taxon>
        <taxon>eudicotyledons</taxon>
        <taxon>Gunneridae</taxon>
        <taxon>Pentapetalae</taxon>
        <taxon>asterids</taxon>
        <taxon>lamiids</taxon>
        <taxon>Lamiales</taxon>
        <taxon>Oleaceae</taxon>
        <taxon>Forsythieae</taxon>
        <taxon>Abeliophyllum</taxon>
    </lineage>
</organism>
<feature type="compositionally biased region" description="Polar residues" evidence="1">
    <location>
        <begin position="245"/>
        <end position="257"/>
    </location>
</feature>
<evidence type="ECO:0000256" key="1">
    <source>
        <dbReference type="SAM" id="MobiDB-lite"/>
    </source>
</evidence>
<feature type="compositionally biased region" description="Basic and acidic residues" evidence="1">
    <location>
        <begin position="179"/>
        <end position="190"/>
    </location>
</feature>
<feature type="region of interest" description="Disordered" evidence="1">
    <location>
        <begin position="224"/>
        <end position="258"/>
    </location>
</feature>
<accession>A0ABD1SF17</accession>
<feature type="region of interest" description="Disordered" evidence="1">
    <location>
        <begin position="175"/>
        <end position="202"/>
    </location>
</feature>
<comment type="caution">
    <text evidence="2">The sequence shown here is derived from an EMBL/GenBank/DDBJ whole genome shotgun (WGS) entry which is preliminary data.</text>
</comment>
<dbReference type="Proteomes" id="UP001604336">
    <property type="component" value="Unassembled WGS sequence"/>
</dbReference>
<proteinExistence type="predicted"/>
<reference evidence="3" key="1">
    <citation type="submission" date="2024-07" db="EMBL/GenBank/DDBJ databases">
        <title>Two chromosome-level genome assemblies of Korean endemic species Abeliophyllum distichum and Forsythia ovata (Oleaceae).</title>
        <authorList>
            <person name="Jang H."/>
        </authorList>
    </citation>
    <scope>NUCLEOTIDE SEQUENCE [LARGE SCALE GENOMIC DNA]</scope>
</reference>
<sequence length="387" mass="42560">MQEEIFAPTVNAFQLHHAFLLLRNVKVPIVMEIAKIRKDLKREQTQPENNTTDNNSFSLGGDQTAFGAALSEFIVSSSESPQKDNGSFSVEEEKFQNEEGKLDTRITNHQVRASSGLFVTCTGESVEHRDQLIDQQQDLQESVDNAEDVKGFKDTGKEDMHSESEATCKLTTSCLSSDHGGEEATEKTSVVEDANTSDNNARGDICSNSECVSIAPCLSTPQECENANSYGDRKDPKDVKIEQAQPENSTTDNSSLSLDKDQTAFGAVLSESIVNSPESARKDDSSFSVEEEIFQNEDGKAGMEEMCQILSLSLLLCCNSLNAEKPKRKLLPASSVLLKDISILDVNTESEKPKGARREKTVATRDQNRTQGSISLIQMLRNNFNAK</sequence>
<protein>
    <submittedName>
        <fullName evidence="2">Kinesin-like protein KIN-6</fullName>
    </submittedName>
</protein>
<feature type="compositionally biased region" description="Basic and acidic residues" evidence="1">
    <location>
        <begin position="231"/>
        <end position="241"/>
    </location>
</feature>
<keyword evidence="3" id="KW-1185">Reference proteome</keyword>
<dbReference type="EMBL" id="JBFOLK010000007">
    <property type="protein sequence ID" value="KAL2499330.1"/>
    <property type="molecule type" value="Genomic_DNA"/>
</dbReference>
<gene>
    <name evidence="2" type="ORF">Adt_24880</name>
</gene>
<evidence type="ECO:0000313" key="2">
    <source>
        <dbReference type="EMBL" id="KAL2499330.1"/>
    </source>
</evidence>
<dbReference type="AlphaFoldDB" id="A0ABD1SF17"/>
<name>A0ABD1SF17_9LAMI</name>